<dbReference type="RefSeq" id="WP_118003945.1">
    <property type="nucleotide sequence ID" value="NZ_QRKN01000004.1"/>
</dbReference>
<name>A0A395V434_9FIRM</name>
<organism evidence="1 5">
    <name type="scientific">Agathobacter rectalis</name>
    <dbReference type="NCBI Taxonomy" id="39491"/>
    <lineage>
        <taxon>Bacteria</taxon>
        <taxon>Bacillati</taxon>
        <taxon>Bacillota</taxon>
        <taxon>Clostridia</taxon>
        <taxon>Lachnospirales</taxon>
        <taxon>Lachnospiraceae</taxon>
        <taxon>Agathobacter</taxon>
    </lineage>
</organism>
<evidence type="ECO:0000313" key="4">
    <source>
        <dbReference type="EMBL" id="RHL81879.1"/>
    </source>
</evidence>
<sequence length="222" mass="25853">MKLAIPLVDLVIVCECGKCCSLIVENQNLLYQILCDLTSQLRGEEGKIILSHNNRVLQISKSLELFSQFVPFELNKKILINKVINRMQKLAMDEEHYYQTNELIILLESYLLDLSVELTGDIEFSKITWENIIKAVGIGFTENYDSLAEKILDYMELVREYDSEKMFITLNLRSYISDDEMNKFVNDVVARGYKLLMVENSEYPIIEHEKRYIIDADKCIIC</sequence>
<dbReference type="Proteomes" id="UP000266698">
    <property type="component" value="Unassembled WGS sequence"/>
</dbReference>
<dbReference type="AlphaFoldDB" id="A0A395V434"/>
<proteinExistence type="predicted"/>
<evidence type="ECO:0000313" key="5">
    <source>
        <dbReference type="Proteomes" id="UP000266066"/>
    </source>
</evidence>
<dbReference type="Proteomes" id="UP000284296">
    <property type="component" value="Unassembled WGS sequence"/>
</dbReference>
<evidence type="ECO:0000313" key="1">
    <source>
        <dbReference type="EMBL" id="RGR55470.1"/>
    </source>
</evidence>
<evidence type="ECO:0000313" key="6">
    <source>
        <dbReference type="Proteomes" id="UP000266698"/>
    </source>
</evidence>
<dbReference type="EMBL" id="QRKN01000004">
    <property type="protein sequence ID" value="RHI23117.1"/>
    <property type="molecule type" value="Genomic_DNA"/>
</dbReference>
<dbReference type="EMBL" id="QRUJ01000004">
    <property type="protein sequence ID" value="RGR55470.1"/>
    <property type="molecule type" value="Genomic_DNA"/>
</dbReference>
<dbReference type="EMBL" id="QRPB01000003">
    <property type="protein sequence ID" value="RHL81879.1"/>
    <property type="molecule type" value="Genomic_DNA"/>
</dbReference>
<accession>A0A395V434</accession>
<comment type="caution">
    <text evidence="1">The sequence shown here is derived from an EMBL/GenBank/DDBJ whole genome shotgun (WGS) entry which is preliminary data.</text>
</comment>
<dbReference type="Gene3D" id="3.40.50.11940">
    <property type="match status" value="2"/>
</dbReference>
<dbReference type="Pfam" id="PF09711">
    <property type="entry name" value="Cas_Csn2"/>
    <property type="match status" value="1"/>
</dbReference>
<dbReference type="Proteomes" id="UP000285865">
    <property type="component" value="Unassembled WGS sequence"/>
</dbReference>
<dbReference type="InterPro" id="IPR038600">
    <property type="entry name" value="Csn2_sf"/>
</dbReference>
<dbReference type="NCBIfam" id="TIGR01866">
    <property type="entry name" value="cas_Csn2"/>
    <property type="match status" value="1"/>
</dbReference>
<evidence type="ECO:0000313" key="3">
    <source>
        <dbReference type="EMBL" id="RHI23117.1"/>
    </source>
</evidence>
<dbReference type="InterPro" id="IPR010146">
    <property type="entry name" value="CRISPR-assoc_prot_Csn2-typ"/>
</dbReference>
<protein>
    <submittedName>
        <fullName evidence="1">Type II-A CRISPR-associated protein Csn2</fullName>
    </submittedName>
</protein>
<evidence type="ECO:0000313" key="8">
    <source>
        <dbReference type="Proteomes" id="UP000285865"/>
    </source>
</evidence>
<evidence type="ECO:0000313" key="2">
    <source>
        <dbReference type="EMBL" id="RGT84665.1"/>
    </source>
</evidence>
<dbReference type="Proteomes" id="UP000266066">
    <property type="component" value="Unassembled WGS sequence"/>
</dbReference>
<gene>
    <name evidence="1" type="primary">csn2</name>
    <name evidence="4" type="ORF">DW001_02770</name>
    <name evidence="3" type="ORF">DW172_07000</name>
    <name evidence="2" type="ORF">DWX06_00620</name>
    <name evidence="1" type="ORF">DWY38_04895</name>
</gene>
<reference evidence="5 6" key="1">
    <citation type="submission" date="2018-08" db="EMBL/GenBank/DDBJ databases">
        <title>A genome reference for cultivated species of the human gut microbiota.</title>
        <authorList>
            <person name="Zou Y."/>
            <person name="Xue W."/>
            <person name="Luo G."/>
        </authorList>
    </citation>
    <scope>NUCLEOTIDE SEQUENCE [LARGE SCALE GENOMIC DNA]</scope>
    <source>
        <strain evidence="2 7">AF18-16LB</strain>
        <strain evidence="1 5">AF25-15</strain>
        <strain evidence="4 6">AF36-2BH</strain>
        <strain evidence="3 8">AM16-11</strain>
    </source>
</reference>
<dbReference type="EMBL" id="QRXG01000001">
    <property type="protein sequence ID" value="RGT84665.1"/>
    <property type="molecule type" value="Genomic_DNA"/>
</dbReference>
<evidence type="ECO:0000313" key="7">
    <source>
        <dbReference type="Proteomes" id="UP000284296"/>
    </source>
</evidence>